<dbReference type="Pfam" id="PF02604">
    <property type="entry name" value="PhdYeFM_antitox"/>
    <property type="match status" value="1"/>
</dbReference>
<sequence>MLRKCYTCSMTEVASRDLRNDTAGVLRRVQAGEDITITVKGRPVAVLSAARPSGRRWLTKTEFLQRLPRAQADPGLRDDLAALAGDTTDDLGPLR</sequence>
<evidence type="ECO:0000256" key="2">
    <source>
        <dbReference type="RuleBase" id="RU362080"/>
    </source>
</evidence>
<comment type="function">
    <text evidence="2">Antitoxin component of a type II toxin-antitoxin (TA) system.</text>
</comment>
<dbReference type="NCBIfam" id="TIGR01552">
    <property type="entry name" value="phd_fam"/>
    <property type="match status" value="1"/>
</dbReference>
<dbReference type="SUPFAM" id="SSF143120">
    <property type="entry name" value="YefM-like"/>
    <property type="match status" value="1"/>
</dbReference>
<dbReference type="AlphaFoldDB" id="A0A7I9XTI7"/>
<evidence type="ECO:0000313" key="5">
    <source>
        <dbReference type="Proteomes" id="UP000465361"/>
    </source>
</evidence>
<evidence type="ECO:0000313" key="4">
    <source>
        <dbReference type="EMBL" id="GFG73245.1"/>
    </source>
</evidence>
<evidence type="ECO:0000256" key="3">
    <source>
        <dbReference type="SAM" id="MobiDB-lite"/>
    </source>
</evidence>
<dbReference type="InterPro" id="IPR036165">
    <property type="entry name" value="YefM-like_sf"/>
</dbReference>
<protein>
    <recommendedName>
        <fullName evidence="2">Antitoxin</fullName>
    </recommendedName>
</protein>
<organism evidence="4 5">
    <name type="scientific">Mycobacterium botniense</name>
    <dbReference type="NCBI Taxonomy" id="84962"/>
    <lineage>
        <taxon>Bacteria</taxon>
        <taxon>Bacillati</taxon>
        <taxon>Actinomycetota</taxon>
        <taxon>Actinomycetes</taxon>
        <taxon>Mycobacteriales</taxon>
        <taxon>Mycobacteriaceae</taxon>
        <taxon>Mycobacterium</taxon>
    </lineage>
</organism>
<evidence type="ECO:0000256" key="1">
    <source>
        <dbReference type="ARBA" id="ARBA00009981"/>
    </source>
</evidence>
<gene>
    <name evidence="4" type="primary">vapb5</name>
    <name evidence="4" type="ORF">MBOT_06100</name>
</gene>
<dbReference type="PANTHER" id="PTHR35377:SF5">
    <property type="entry name" value="ANTITOXIN VAPB46"/>
    <property type="match status" value="1"/>
</dbReference>
<dbReference type="EMBL" id="BLKW01000002">
    <property type="protein sequence ID" value="GFG73245.1"/>
    <property type="molecule type" value="Genomic_DNA"/>
</dbReference>
<name>A0A7I9XTI7_9MYCO</name>
<dbReference type="Gene3D" id="3.40.1620.10">
    <property type="entry name" value="YefM-like domain"/>
    <property type="match status" value="1"/>
</dbReference>
<dbReference type="PANTHER" id="PTHR35377">
    <property type="entry name" value="ANTITOXIN VAPB49-RELATED-RELATED"/>
    <property type="match status" value="1"/>
</dbReference>
<keyword evidence="5" id="KW-1185">Reference proteome</keyword>
<accession>A0A7I9XTI7</accession>
<comment type="similarity">
    <text evidence="1 2">Belongs to the phD/YefM antitoxin family.</text>
</comment>
<proteinExistence type="inferred from homology"/>
<comment type="caution">
    <text evidence="4">The sequence shown here is derived from an EMBL/GenBank/DDBJ whole genome shotgun (WGS) entry which is preliminary data.</text>
</comment>
<dbReference type="GO" id="GO:0097351">
    <property type="term" value="F:toxin sequestering activity"/>
    <property type="evidence" value="ECO:0007669"/>
    <property type="project" value="TreeGrafter"/>
</dbReference>
<reference evidence="4 5" key="1">
    <citation type="journal article" date="2019" name="Emerg. Microbes Infect.">
        <title>Comprehensive subspecies identification of 175 nontuberculous mycobacteria species based on 7547 genomic profiles.</title>
        <authorList>
            <person name="Matsumoto Y."/>
            <person name="Kinjo T."/>
            <person name="Motooka D."/>
            <person name="Nabeya D."/>
            <person name="Jung N."/>
            <person name="Uechi K."/>
            <person name="Horii T."/>
            <person name="Iida T."/>
            <person name="Fujita J."/>
            <person name="Nakamura S."/>
        </authorList>
    </citation>
    <scope>NUCLEOTIDE SEQUENCE [LARGE SCALE GENOMIC DNA]</scope>
    <source>
        <strain evidence="4 5">JCM 17322</strain>
    </source>
</reference>
<feature type="region of interest" description="Disordered" evidence="3">
    <location>
        <begin position="75"/>
        <end position="95"/>
    </location>
</feature>
<dbReference type="InterPro" id="IPR051416">
    <property type="entry name" value="phD-YefM_TA_antitoxins"/>
</dbReference>
<dbReference type="Proteomes" id="UP000465361">
    <property type="component" value="Unassembled WGS sequence"/>
</dbReference>
<dbReference type="InterPro" id="IPR006442">
    <property type="entry name" value="Antitoxin_Phd/YefM"/>
</dbReference>